<feature type="domain" description="DUF4378" evidence="3">
    <location>
        <begin position="597"/>
        <end position="741"/>
    </location>
</feature>
<dbReference type="Proteomes" id="UP000326396">
    <property type="component" value="Linkage Group LG17"/>
</dbReference>
<dbReference type="Pfam" id="PF12552">
    <property type="entry name" value="DUF3741"/>
    <property type="match status" value="1"/>
</dbReference>
<dbReference type="InterPro" id="IPR022212">
    <property type="entry name" value="DUF3741"/>
</dbReference>
<accession>A0A5N6NT47</accession>
<feature type="compositionally biased region" description="Polar residues" evidence="1">
    <location>
        <begin position="284"/>
        <end position="303"/>
    </location>
</feature>
<comment type="caution">
    <text evidence="4">The sequence shown here is derived from an EMBL/GenBank/DDBJ whole genome shotgun (WGS) entry which is preliminary data.</text>
</comment>
<organism evidence="4 5">
    <name type="scientific">Mikania micrantha</name>
    <name type="common">bitter vine</name>
    <dbReference type="NCBI Taxonomy" id="192012"/>
    <lineage>
        <taxon>Eukaryota</taxon>
        <taxon>Viridiplantae</taxon>
        <taxon>Streptophyta</taxon>
        <taxon>Embryophyta</taxon>
        <taxon>Tracheophyta</taxon>
        <taxon>Spermatophyta</taxon>
        <taxon>Magnoliopsida</taxon>
        <taxon>eudicotyledons</taxon>
        <taxon>Gunneridae</taxon>
        <taxon>Pentapetalae</taxon>
        <taxon>asterids</taxon>
        <taxon>campanulids</taxon>
        <taxon>Asterales</taxon>
        <taxon>Asteraceae</taxon>
        <taxon>Asteroideae</taxon>
        <taxon>Heliantheae alliance</taxon>
        <taxon>Eupatorieae</taxon>
        <taxon>Mikania</taxon>
    </lineage>
</organism>
<dbReference type="AlphaFoldDB" id="A0A5N6NT47"/>
<feature type="region of interest" description="Disordered" evidence="1">
    <location>
        <begin position="508"/>
        <end position="542"/>
    </location>
</feature>
<dbReference type="PANTHER" id="PTHR47212">
    <property type="entry name" value="ADHESIN-LIKE PROTEIN, PUTATIVE (DUF3741)-RELATED"/>
    <property type="match status" value="1"/>
</dbReference>
<reference evidence="4 5" key="1">
    <citation type="submission" date="2019-05" db="EMBL/GenBank/DDBJ databases">
        <title>Mikania micrantha, genome provides insights into the molecular mechanism of rapid growth.</title>
        <authorList>
            <person name="Liu B."/>
        </authorList>
    </citation>
    <scope>NUCLEOTIDE SEQUENCE [LARGE SCALE GENOMIC DNA]</scope>
    <source>
        <strain evidence="4">NLD-2019</strain>
        <tissue evidence="4">Leaf</tissue>
    </source>
</reference>
<evidence type="ECO:0008006" key="6">
    <source>
        <dbReference type="Google" id="ProtNLM"/>
    </source>
</evidence>
<dbReference type="PANTHER" id="PTHR47212:SF14">
    <property type="entry name" value="DUF4378 DOMAIN-CONTAINING PROTEIN"/>
    <property type="match status" value="1"/>
</dbReference>
<dbReference type="EMBL" id="SZYD01000009">
    <property type="protein sequence ID" value="KAD5317018.1"/>
    <property type="molecule type" value="Genomic_DNA"/>
</dbReference>
<evidence type="ECO:0000313" key="4">
    <source>
        <dbReference type="EMBL" id="KAD5317018.1"/>
    </source>
</evidence>
<protein>
    <recommendedName>
        <fullName evidence="6">DUF4378 domain-containing protein</fullName>
    </recommendedName>
</protein>
<dbReference type="InterPro" id="IPR025486">
    <property type="entry name" value="DUF4378"/>
</dbReference>
<feature type="compositionally biased region" description="Basic and acidic residues" evidence="1">
    <location>
        <begin position="475"/>
        <end position="487"/>
    </location>
</feature>
<feature type="compositionally biased region" description="Basic and acidic residues" evidence="1">
    <location>
        <begin position="517"/>
        <end position="532"/>
    </location>
</feature>
<evidence type="ECO:0000256" key="1">
    <source>
        <dbReference type="SAM" id="MobiDB-lite"/>
    </source>
</evidence>
<gene>
    <name evidence="4" type="ORF">E3N88_16964</name>
</gene>
<evidence type="ECO:0000259" key="2">
    <source>
        <dbReference type="Pfam" id="PF12552"/>
    </source>
</evidence>
<dbReference type="Pfam" id="PF14309">
    <property type="entry name" value="DUF4378"/>
    <property type="match status" value="1"/>
</dbReference>
<feature type="region of interest" description="Disordered" evidence="1">
    <location>
        <begin position="284"/>
        <end position="337"/>
    </location>
</feature>
<dbReference type="OrthoDB" id="770239at2759"/>
<keyword evidence="5" id="KW-1185">Reference proteome</keyword>
<evidence type="ECO:0000259" key="3">
    <source>
        <dbReference type="Pfam" id="PF14309"/>
    </source>
</evidence>
<feature type="domain" description="DUF3741" evidence="2">
    <location>
        <begin position="190"/>
        <end position="225"/>
    </location>
</feature>
<sequence length="750" mass="86476">MAKRSQQRPARQKKDTSGCMSGIISMFNFRHGRISRRLLSDHRRYMDNNTHGPPSPTSEVNLPINVKAMQPRIEDSEIIRKPSFDNMRKRVKEVTEEKMFINHDPKFTRKNHEHVNISKTLKKSFDEEISMSHQAQQTSQHHDLEALVREILRIYRNRNEQHGDLCTGAKQSFPIVKEKLIAAIEALLKEKSRNGDYKKFHHSKEMFQVLSSNKEMFLKMLQDQNLILLNEDQKSKSNSKGQELEEPLIRKRRKIFRRSRSQESIPLYENDRIVILKPGCSENQVSMGNGTDSNENGSQSSSLKVKRRLKHTMGNEQKTSGPSERAGKMVDGGWSSPNRDHFYTERFAKITNGLKTRDRLSKSHETRSKHENAENQISNIYVEAKKHLSEMLTSGDEDAESMKRSLPAHLKNLGRILSLQEYNSLSPDTTPRGQPRSMANKSQLMMTIENPEGEIVVLDNVACEGDQEIVNSPSSDKEHEKQKEGCQPRDSLYEDQSLESLALDLQEKNEFSSSQNRNEHSLASKTDEHETSPGKPSPVSVLEPLFSDDEITPARTISLPVGSTVRPRCIEFDESICCAENQQIRITDSEDNVESVFEYVEAVLLSSDLNWSEFETRWFSSVQILDPSLFDEVVTFSGRAKHDQKFLFDSTNEVLEDVCNRFIAEPSFIKRNVWPVPRGKDLINEVWSRLELRLGKLYPREYNELVRNDLETCRFWLDLQTGSFRDVVVELEDSIFEEIIDNIIFDLFTY</sequence>
<name>A0A5N6NT47_9ASTR</name>
<proteinExistence type="predicted"/>
<feature type="region of interest" description="Disordered" evidence="1">
    <location>
        <begin position="468"/>
        <end position="491"/>
    </location>
</feature>
<evidence type="ECO:0000313" key="5">
    <source>
        <dbReference type="Proteomes" id="UP000326396"/>
    </source>
</evidence>